<dbReference type="InterPro" id="IPR036938">
    <property type="entry name" value="PAP2/HPO_sf"/>
</dbReference>
<evidence type="ECO:0000313" key="3">
    <source>
        <dbReference type="EMBL" id="MBB5918337.1"/>
    </source>
</evidence>
<dbReference type="RefSeq" id="WP_157185751.1">
    <property type="nucleotide sequence ID" value="NZ_JACHIT010000002.1"/>
</dbReference>
<comment type="caution">
    <text evidence="3">The sequence shown here is derived from an EMBL/GenBank/DDBJ whole genome shotgun (WGS) entry which is preliminary data.</text>
</comment>
<keyword evidence="1" id="KW-0812">Transmembrane</keyword>
<dbReference type="PANTHER" id="PTHR14969">
    <property type="entry name" value="SPHINGOSINE-1-PHOSPHATE PHOSPHOHYDROLASE"/>
    <property type="match status" value="1"/>
</dbReference>
<dbReference type="SMART" id="SM00014">
    <property type="entry name" value="acidPPc"/>
    <property type="match status" value="1"/>
</dbReference>
<sequence>MTSDSTATSRTVPTVRTTPMVTAAALLVAATRRAPVRAATMAALAVCAVVITLSVLGHTGVTVVDRPVLEWVIAHRNGTLTEFALAFSDFGGTAAMAALAAVACAALAGQRRWRSMLAVVAASAGAAVVVTVIKQLVGRNRPPVADRLVTETNQAYPSGHSLGCLVVVGIVVVVAVHLRSPAARRTVYTIAAFFVAAVGVSRLYLGVHWPTDVLGGWSLGGLWLAICLARSPATPSRADRTR</sequence>
<accession>A0A7W9PLH5</accession>
<feature type="transmembrane region" description="Helical" evidence="1">
    <location>
        <begin position="83"/>
        <end position="109"/>
    </location>
</feature>
<dbReference type="InterPro" id="IPR000326">
    <property type="entry name" value="PAP2/HPO"/>
</dbReference>
<dbReference type="PANTHER" id="PTHR14969:SF13">
    <property type="entry name" value="AT30094P"/>
    <property type="match status" value="1"/>
</dbReference>
<keyword evidence="1" id="KW-0472">Membrane</keyword>
<feature type="domain" description="Phosphatidic acid phosphatase type 2/haloperoxidase" evidence="2">
    <location>
        <begin position="115"/>
        <end position="228"/>
    </location>
</feature>
<reference evidence="3 4" key="1">
    <citation type="submission" date="2020-08" db="EMBL/GenBank/DDBJ databases">
        <title>Sequencing the genomes of 1000 actinobacteria strains.</title>
        <authorList>
            <person name="Klenk H.-P."/>
        </authorList>
    </citation>
    <scope>NUCLEOTIDE SEQUENCE [LARGE SCALE GENOMIC DNA]</scope>
    <source>
        <strain evidence="3 4">DSM 43582</strain>
    </source>
</reference>
<dbReference type="Pfam" id="PF01569">
    <property type="entry name" value="PAP2"/>
    <property type="match status" value="1"/>
</dbReference>
<proteinExistence type="predicted"/>
<dbReference type="Proteomes" id="UP000540412">
    <property type="component" value="Unassembled WGS sequence"/>
</dbReference>
<dbReference type="EC" id="3.6.1.27" evidence="3"/>
<evidence type="ECO:0000259" key="2">
    <source>
        <dbReference type="SMART" id="SM00014"/>
    </source>
</evidence>
<evidence type="ECO:0000256" key="1">
    <source>
        <dbReference type="SAM" id="Phobius"/>
    </source>
</evidence>
<dbReference type="EMBL" id="JACHIT010000002">
    <property type="protein sequence ID" value="MBB5918337.1"/>
    <property type="molecule type" value="Genomic_DNA"/>
</dbReference>
<feature type="transmembrane region" description="Helical" evidence="1">
    <location>
        <begin position="213"/>
        <end position="233"/>
    </location>
</feature>
<dbReference type="SUPFAM" id="SSF48317">
    <property type="entry name" value="Acid phosphatase/Vanadium-dependent haloperoxidase"/>
    <property type="match status" value="1"/>
</dbReference>
<protein>
    <submittedName>
        <fullName evidence="3">Undecaprenyl-diphosphatase</fullName>
        <ecNumber evidence="3">3.6.1.27</ecNumber>
    </submittedName>
</protein>
<dbReference type="GO" id="GO:0050380">
    <property type="term" value="F:undecaprenyl-diphosphatase activity"/>
    <property type="evidence" value="ECO:0007669"/>
    <property type="project" value="UniProtKB-EC"/>
</dbReference>
<keyword evidence="3" id="KW-0378">Hydrolase</keyword>
<evidence type="ECO:0000313" key="4">
    <source>
        <dbReference type="Proteomes" id="UP000540412"/>
    </source>
</evidence>
<keyword evidence="1" id="KW-1133">Transmembrane helix</keyword>
<feature type="transmembrane region" description="Helical" evidence="1">
    <location>
        <begin position="116"/>
        <end position="137"/>
    </location>
</feature>
<dbReference type="Gene3D" id="1.20.144.10">
    <property type="entry name" value="Phosphatidic acid phosphatase type 2/haloperoxidase"/>
    <property type="match status" value="2"/>
</dbReference>
<name>A0A7W9PLH5_9NOCA</name>
<feature type="transmembrane region" description="Helical" evidence="1">
    <location>
        <begin position="42"/>
        <end position="63"/>
    </location>
</feature>
<keyword evidence="4" id="KW-1185">Reference proteome</keyword>
<dbReference type="AlphaFoldDB" id="A0A7W9PLH5"/>
<feature type="transmembrane region" description="Helical" evidence="1">
    <location>
        <begin position="157"/>
        <end position="176"/>
    </location>
</feature>
<dbReference type="CDD" id="cd03392">
    <property type="entry name" value="PAP2_like_2"/>
    <property type="match status" value="1"/>
</dbReference>
<feature type="transmembrane region" description="Helical" evidence="1">
    <location>
        <begin position="188"/>
        <end position="207"/>
    </location>
</feature>
<organism evidence="3 4">
    <name type="scientific">Nocardia transvalensis</name>
    <dbReference type="NCBI Taxonomy" id="37333"/>
    <lineage>
        <taxon>Bacteria</taxon>
        <taxon>Bacillati</taxon>
        <taxon>Actinomycetota</taxon>
        <taxon>Actinomycetes</taxon>
        <taxon>Mycobacteriales</taxon>
        <taxon>Nocardiaceae</taxon>
        <taxon>Nocardia</taxon>
    </lineage>
</organism>
<gene>
    <name evidence="3" type="ORF">BJY24_007249</name>
</gene>